<evidence type="ECO:0000313" key="8">
    <source>
        <dbReference type="EMBL" id="GAX15405.1"/>
    </source>
</evidence>
<dbReference type="AlphaFoldDB" id="A0A1Z5JN20"/>
<dbReference type="GO" id="GO:0004656">
    <property type="term" value="F:procollagen-proline 4-dioxygenase activity"/>
    <property type="evidence" value="ECO:0007669"/>
    <property type="project" value="UniProtKB-EC"/>
</dbReference>
<feature type="signal peptide" evidence="6">
    <location>
        <begin position="1"/>
        <end position="22"/>
    </location>
</feature>
<dbReference type="Proteomes" id="UP000198406">
    <property type="component" value="Unassembled WGS sequence"/>
</dbReference>
<evidence type="ECO:0000313" key="9">
    <source>
        <dbReference type="Proteomes" id="UP000198406"/>
    </source>
</evidence>
<evidence type="ECO:0000256" key="4">
    <source>
        <dbReference type="ARBA" id="ARBA00023002"/>
    </source>
</evidence>
<dbReference type="GO" id="GO:0005506">
    <property type="term" value="F:iron ion binding"/>
    <property type="evidence" value="ECO:0007669"/>
    <property type="project" value="InterPro"/>
</dbReference>
<protein>
    <submittedName>
        <fullName evidence="8">Prolyl 4-hydroxylase</fullName>
        <ecNumber evidence="8">1.14.11.2</ecNumber>
    </submittedName>
</protein>
<feature type="domain" description="Fe2OG dioxygenase" evidence="7">
    <location>
        <begin position="159"/>
        <end position="282"/>
    </location>
</feature>
<dbReference type="EMBL" id="BDSP01000092">
    <property type="protein sequence ID" value="GAX15405.1"/>
    <property type="molecule type" value="Genomic_DNA"/>
</dbReference>
<keyword evidence="9" id="KW-1185">Reference proteome</keyword>
<dbReference type="InParanoid" id="A0A1Z5JN20"/>
<dbReference type="GO" id="GO:0031418">
    <property type="term" value="F:L-ascorbic acid binding"/>
    <property type="evidence" value="ECO:0007669"/>
    <property type="project" value="InterPro"/>
</dbReference>
<dbReference type="Pfam" id="PF13640">
    <property type="entry name" value="2OG-FeII_Oxy_3"/>
    <property type="match status" value="1"/>
</dbReference>
<keyword evidence="5" id="KW-0408">Iron</keyword>
<dbReference type="InterPro" id="IPR005123">
    <property type="entry name" value="Oxoglu/Fe-dep_dioxygenase_dom"/>
</dbReference>
<evidence type="ECO:0000256" key="1">
    <source>
        <dbReference type="ARBA" id="ARBA00001961"/>
    </source>
</evidence>
<comment type="caution">
    <text evidence="8">The sequence shown here is derived from an EMBL/GenBank/DDBJ whole genome shotgun (WGS) entry which is preliminary data.</text>
</comment>
<evidence type="ECO:0000256" key="5">
    <source>
        <dbReference type="ARBA" id="ARBA00023004"/>
    </source>
</evidence>
<gene>
    <name evidence="8" type="ORF">FisN_8Lh299</name>
</gene>
<dbReference type="InterPro" id="IPR044862">
    <property type="entry name" value="Pro_4_hyd_alph_FE2OG_OXY"/>
</dbReference>
<dbReference type="SMART" id="SM00702">
    <property type="entry name" value="P4Hc"/>
    <property type="match status" value="1"/>
</dbReference>
<organism evidence="8 9">
    <name type="scientific">Fistulifera solaris</name>
    <name type="common">Oleaginous diatom</name>
    <dbReference type="NCBI Taxonomy" id="1519565"/>
    <lineage>
        <taxon>Eukaryota</taxon>
        <taxon>Sar</taxon>
        <taxon>Stramenopiles</taxon>
        <taxon>Ochrophyta</taxon>
        <taxon>Bacillariophyta</taxon>
        <taxon>Bacillariophyceae</taxon>
        <taxon>Bacillariophycidae</taxon>
        <taxon>Naviculales</taxon>
        <taxon>Naviculaceae</taxon>
        <taxon>Fistulifera</taxon>
    </lineage>
</organism>
<dbReference type="Gene3D" id="2.60.120.620">
    <property type="entry name" value="q2cbj1_9rhob like domain"/>
    <property type="match status" value="1"/>
</dbReference>
<dbReference type="InterPro" id="IPR045054">
    <property type="entry name" value="P4HA-like"/>
</dbReference>
<dbReference type="PANTHER" id="PTHR10869:SF229">
    <property type="entry name" value="PROLYL 4-HYDROXYLASE ALPHA SUBUNIT DOMAIN-CONTAINING PROTEIN"/>
    <property type="match status" value="1"/>
</dbReference>
<accession>A0A1Z5JN20</accession>
<evidence type="ECO:0000259" key="7">
    <source>
        <dbReference type="PROSITE" id="PS51471"/>
    </source>
</evidence>
<keyword evidence="3" id="KW-0223">Dioxygenase</keyword>
<dbReference type="EC" id="1.14.11.2" evidence="8"/>
<keyword evidence="4 8" id="KW-0560">Oxidoreductase</keyword>
<feature type="chain" id="PRO_5012351349" evidence="6">
    <location>
        <begin position="23"/>
        <end position="292"/>
    </location>
</feature>
<comment type="cofactor">
    <cofactor evidence="1">
        <name>L-ascorbate</name>
        <dbReference type="ChEBI" id="CHEBI:38290"/>
    </cofactor>
</comment>
<proteinExistence type="predicted"/>
<evidence type="ECO:0000256" key="2">
    <source>
        <dbReference type="ARBA" id="ARBA00022723"/>
    </source>
</evidence>
<keyword evidence="6" id="KW-0732">Signal</keyword>
<dbReference type="PROSITE" id="PS51471">
    <property type="entry name" value="FE2OG_OXY"/>
    <property type="match status" value="1"/>
</dbReference>
<evidence type="ECO:0000256" key="3">
    <source>
        <dbReference type="ARBA" id="ARBA00022964"/>
    </source>
</evidence>
<sequence>MKLHTLALVGPIILLLQNTIFGTAFQPTLSSAPPQSSIKDYIHDFWSKPRTGLEVESHVRICLSDPKYSYTTENRPSIQILSNEPPLLVVHNFLSPQMCDDIIQTALQSGNMRRSTIGSQQETSETRTSSTVWIQEHECPIPLRLVADKVSSITGLPTSHMENLQVVRYDPGQEFQMHTDHQDSFNDLECRGRLATCLIYLAEPVAGGETWFPALTSASGTNNGVLVTPRRGSAVLFWNTVEKPGCSNYSANMFLHADPRMLHAGLPASEGEKWVCNRWIHPMDFGAGVRGL</sequence>
<reference evidence="8 9" key="1">
    <citation type="journal article" date="2015" name="Plant Cell">
        <title>Oil accumulation by the oleaginous diatom Fistulifera solaris as revealed by the genome and transcriptome.</title>
        <authorList>
            <person name="Tanaka T."/>
            <person name="Maeda Y."/>
            <person name="Veluchamy A."/>
            <person name="Tanaka M."/>
            <person name="Abida H."/>
            <person name="Marechal E."/>
            <person name="Bowler C."/>
            <person name="Muto M."/>
            <person name="Sunaga Y."/>
            <person name="Tanaka M."/>
            <person name="Yoshino T."/>
            <person name="Taniguchi T."/>
            <person name="Fukuda Y."/>
            <person name="Nemoto M."/>
            <person name="Matsumoto M."/>
            <person name="Wong P.S."/>
            <person name="Aburatani S."/>
            <person name="Fujibuchi W."/>
        </authorList>
    </citation>
    <scope>NUCLEOTIDE SEQUENCE [LARGE SCALE GENOMIC DNA]</scope>
    <source>
        <strain evidence="8 9">JPCC DA0580</strain>
    </source>
</reference>
<name>A0A1Z5JN20_FISSO</name>
<keyword evidence="2" id="KW-0479">Metal-binding</keyword>
<evidence type="ECO:0000256" key="6">
    <source>
        <dbReference type="SAM" id="SignalP"/>
    </source>
</evidence>
<dbReference type="OrthoDB" id="420380at2759"/>
<dbReference type="GO" id="GO:0005783">
    <property type="term" value="C:endoplasmic reticulum"/>
    <property type="evidence" value="ECO:0007669"/>
    <property type="project" value="TreeGrafter"/>
</dbReference>
<dbReference type="InterPro" id="IPR006620">
    <property type="entry name" value="Pro_4_hyd_alph"/>
</dbReference>
<dbReference type="PANTHER" id="PTHR10869">
    <property type="entry name" value="PROLYL 4-HYDROXYLASE ALPHA SUBUNIT"/>
    <property type="match status" value="1"/>
</dbReference>